<dbReference type="PANTHER" id="PTHR43818">
    <property type="entry name" value="BCDNA.GH03377"/>
    <property type="match status" value="1"/>
</dbReference>
<dbReference type="Proteomes" id="UP001302349">
    <property type="component" value="Chromosome"/>
</dbReference>
<feature type="domain" description="Gfo/Idh/MocA-like oxidoreductase N-terminal" evidence="2">
    <location>
        <begin position="39"/>
        <end position="162"/>
    </location>
</feature>
<dbReference type="InterPro" id="IPR050463">
    <property type="entry name" value="Gfo/Idh/MocA_oxidrdct_glycsds"/>
</dbReference>
<proteinExistence type="predicted"/>
<dbReference type="RefSeq" id="WP_317491189.1">
    <property type="nucleotide sequence ID" value="NZ_CP136051.1"/>
</dbReference>
<dbReference type="SUPFAM" id="SSF51735">
    <property type="entry name" value="NAD(P)-binding Rossmann-fold domains"/>
    <property type="match status" value="1"/>
</dbReference>
<reference evidence="4 5" key="1">
    <citation type="journal article" date="2023" name="Microbiol. Resour. Announc.">
        <title>Complete Genome Sequence of Imperialibacter roseus strain P4T.</title>
        <authorList>
            <person name="Tizabi D.R."/>
            <person name="Bachvaroff T."/>
            <person name="Hill R.T."/>
        </authorList>
    </citation>
    <scope>NUCLEOTIDE SEQUENCE [LARGE SCALE GENOMIC DNA]</scope>
    <source>
        <strain evidence="4 5">P4T</strain>
    </source>
</reference>
<dbReference type="PROSITE" id="PS51318">
    <property type="entry name" value="TAT"/>
    <property type="match status" value="1"/>
</dbReference>
<accession>A0ABZ0IU42</accession>
<dbReference type="PANTHER" id="PTHR43818:SF5">
    <property type="entry name" value="OXIDOREDUCTASE FAMILY PROTEIN"/>
    <property type="match status" value="1"/>
</dbReference>
<evidence type="ECO:0000313" key="4">
    <source>
        <dbReference type="EMBL" id="WOK08552.1"/>
    </source>
</evidence>
<dbReference type="InterPro" id="IPR000683">
    <property type="entry name" value="Gfo/Idh/MocA-like_OxRdtase_N"/>
</dbReference>
<feature type="domain" description="Gfo/Idh/MocA-like oxidoreductase bacterial type C-terminal" evidence="3">
    <location>
        <begin position="372"/>
        <end position="442"/>
    </location>
</feature>
<evidence type="ECO:0000259" key="2">
    <source>
        <dbReference type="Pfam" id="PF01408"/>
    </source>
</evidence>
<dbReference type="EMBL" id="CP136051">
    <property type="protein sequence ID" value="WOK08552.1"/>
    <property type="molecule type" value="Genomic_DNA"/>
</dbReference>
<evidence type="ECO:0000313" key="5">
    <source>
        <dbReference type="Proteomes" id="UP001302349"/>
    </source>
</evidence>
<dbReference type="Pfam" id="PF19051">
    <property type="entry name" value="GFO_IDH_MocA_C2"/>
    <property type="match status" value="2"/>
</dbReference>
<name>A0ABZ0IU42_9BACT</name>
<evidence type="ECO:0000256" key="1">
    <source>
        <dbReference type="SAM" id="MobiDB-lite"/>
    </source>
</evidence>
<organism evidence="4 5">
    <name type="scientific">Imperialibacter roseus</name>
    <dbReference type="NCBI Taxonomy" id="1324217"/>
    <lineage>
        <taxon>Bacteria</taxon>
        <taxon>Pseudomonadati</taxon>
        <taxon>Bacteroidota</taxon>
        <taxon>Cytophagia</taxon>
        <taxon>Cytophagales</taxon>
        <taxon>Flammeovirgaceae</taxon>
        <taxon>Imperialibacter</taxon>
    </lineage>
</organism>
<gene>
    <name evidence="4" type="ORF">RT717_07880</name>
</gene>
<feature type="domain" description="Gfo/Idh/MocA-like oxidoreductase bacterial type C-terminal" evidence="3">
    <location>
        <begin position="185"/>
        <end position="257"/>
    </location>
</feature>
<dbReference type="InterPro" id="IPR043906">
    <property type="entry name" value="Gfo/Idh/MocA_OxRdtase_bact_C"/>
</dbReference>
<keyword evidence="5" id="KW-1185">Reference proteome</keyword>
<dbReference type="InterPro" id="IPR036291">
    <property type="entry name" value="NAD(P)-bd_dom_sf"/>
</dbReference>
<dbReference type="InterPro" id="IPR006311">
    <property type="entry name" value="TAT_signal"/>
</dbReference>
<protein>
    <submittedName>
        <fullName evidence="4">Gfo/Idh/MocA family oxidoreductase</fullName>
    </submittedName>
</protein>
<dbReference type="Gene3D" id="3.30.360.10">
    <property type="entry name" value="Dihydrodipicolinate Reductase, domain 2"/>
    <property type="match status" value="1"/>
</dbReference>
<dbReference type="SUPFAM" id="SSF55347">
    <property type="entry name" value="Glyceraldehyde-3-phosphate dehydrogenase-like, C-terminal domain"/>
    <property type="match status" value="1"/>
</dbReference>
<sequence length="447" mass="50091">MKMEPTRREFIKKTAVAGSVAFALPTIMPSSVFGANDRINAAVLGVNGRGKSHIKSFMVQDNVQITHLCDPDMPLLKKRQAEFKETYKKDVLLEQDVRKIIDNKDIDVISIAMPNHWHALATIWACQAGKDVYVEKPGSHNIWEGRKMVEAAHKYDRIVQHGVQLRSSPAINKAIDLMRNGYLGKVYMSRGLVFRWRPSIGDQGFSPVPEGLDYDLWTGPAGKRAFTKNLVHYNWHWAWDYGNGDVGNQGIHETDLCMWGLDVGLPTKITSMGGKFLWDDAKEVPEVLTSIYNYPEEGKIIQFEVRPWCTNTEDGATVGNIFYGEKGILVVDGYDKFKTYMGQDRTPGESGDDGMASGTGMDRGDGGTDGHFKNFIEAVRKRDRSVQNGPVETAHLASGLAHLGNIAYRLDRVLTFNPSSETFVNDPEADKMLKRNYRKGFEVPEIV</sequence>
<dbReference type="Gene3D" id="3.40.50.720">
    <property type="entry name" value="NAD(P)-binding Rossmann-like Domain"/>
    <property type="match status" value="1"/>
</dbReference>
<feature type="region of interest" description="Disordered" evidence="1">
    <location>
        <begin position="342"/>
        <end position="367"/>
    </location>
</feature>
<dbReference type="Pfam" id="PF01408">
    <property type="entry name" value="GFO_IDH_MocA"/>
    <property type="match status" value="1"/>
</dbReference>
<evidence type="ECO:0000259" key="3">
    <source>
        <dbReference type="Pfam" id="PF19051"/>
    </source>
</evidence>